<accession>A0A6J4Q4Y0</accession>
<evidence type="ECO:0000313" key="1">
    <source>
        <dbReference type="EMBL" id="CAA9433412.1"/>
    </source>
</evidence>
<dbReference type="EMBL" id="CADCVD010000030">
    <property type="protein sequence ID" value="CAA9433412.1"/>
    <property type="molecule type" value="Genomic_DNA"/>
</dbReference>
<protein>
    <submittedName>
        <fullName evidence="1">Uncharacterized protein</fullName>
    </submittedName>
</protein>
<gene>
    <name evidence="1" type="ORF">AVDCRST_MAG37-768</name>
</gene>
<sequence length="127" mass="14114">MSEHGERTSDPLSALRCRDDILQAMYWMRGEGFGEETDGQMLQSFLVVDEDLLREQLAVLVEDGYLEESGGRYRLSELGIKEGGRRFADEFSGLQSTAHGDCGPECPTCKGVPRDACLHCAPEVVER</sequence>
<name>A0A6J4Q4Y0_9ACTN</name>
<reference evidence="1" key="1">
    <citation type="submission" date="2020-02" db="EMBL/GenBank/DDBJ databases">
        <authorList>
            <person name="Meier V. D."/>
        </authorList>
    </citation>
    <scope>NUCLEOTIDE SEQUENCE</scope>
    <source>
        <strain evidence="1">AVDCRST_MAG37</strain>
    </source>
</reference>
<organism evidence="1">
    <name type="scientific">uncultured Rubrobacteraceae bacterium</name>
    <dbReference type="NCBI Taxonomy" id="349277"/>
    <lineage>
        <taxon>Bacteria</taxon>
        <taxon>Bacillati</taxon>
        <taxon>Actinomycetota</taxon>
        <taxon>Rubrobacteria</taxon>
        <taxon>Rubrobacterales</taxon>
        <taxon>Rubrobacteraceae</taxon>
        <taxon>environmental samples</taxon>
    </lineage>
</organism>
<dbReference type="AlphaFoldDB" id="A0A6J4Q4Y0"/>
<proteinExistence type="predicted"/>